<reference evidence="1" key="1">
    <citation type="journal article" date="2014" name="Front. Microbiol.">
        <title>High frequency of phylogenetically diverse reductive dehalogenase-homologous genes in deep subseafloor sedimentary metagenomes.</title>
        <authorList>
            <person name="Kawai M."/>
            <person name="Futagami T."/>
            <person name="Toyoda A."/>
            <person name="Takaki Y."/>
            <person name="Nishi S."/>
            <person name="Hori S."/>
            <person name="Arai W."/>
            <person name="Tsubouchi T."/>
            <person name="Morono Y."/>
            <person name="Uchiyama I."/>
            <person name="Ito T."/>
            <person name="Fujiyama A."/>
            <person name="Inagaki F."/>
            <person name="Takami H."/>
        </authorList>
    </citation>
    <scope>NUCLEOTIDE SEQUENCE</scope>
    <source>
        <strain evidence="1">Expedition CK06-06</strain>
    </source>
</reference>
<organism evidence="1">
    <name type="scientific">marine sediment metagenome</name>
    <dbReference type="NCBI Taxonomy" id="412755"/>
    <lineage>
        <taxon>unclassified sequences</taxon>
        <taxon>metagenomes</taxon>
        <taxon>ecological metagenomes</taxon>
    </lineage>
</organism>
<comment type="caution">
    <text evidence="1">The sequence shown here is derived from an EMBL/GenBank/DDBJ whole genome shotgun (WGS) entry which is preliminary data.</text>
</comment>
<dbReference type="EMBL" id="BARW01016442">
    <property type="protein sequence ID" value="GAI91082.1"/>
    <property type="molecule type" value="Genomic_DNA"/>
</dbReference>
<sequence>MLMRPVDHKFVAAVRIVNNYEVVMQMVNVLLAYFTGHSLMH</sequence>
<accession>X1SDJ8</accession>
<gene>
    <name evidence="1" type="ORF">S12H4_28633</name>
</gene>
<proteinExistence type="predicted"/>
<protein>
    <submittedName>
        <fullName evidence="1">Uncharacterized protein</fullName>
    </submittedName>
</protein>
<dbReference type="AlphaFoldDB" id="X1SDJ8"/>
<evidence type="ECO:0000313" key="1">
    <source>
        <dbReference type="EMBL" id="GAI91082.1"/>
    </source>
</evidence>
<name>X1SDJ8_9ZZZZ</name>